<dbReference type="Proteomes" id="UP000317977">
    <property type="component" value="Unassembled WGS sequence"/>
</dbReference>
<dbReference type="PANTHER" id="PTHR22602">
    <property type="entry name" value="TRANSFERASE CAF17, MITOCHONDRIAL-RELATED"/>
    <property type="match status" value="1"/>
</dbReference>
<dbReference type="PIRSF" id="PIRSF006487">
    <property type="entry name" value="GcvT"/>
    <property type="match status" value="1"/>
</dbReference>
<proteinExistence type="predicted"/>
<dbReference type="InterPro" id="IPR045179">
    <property type="entry name" value="YgfZ/GcvT"/>
</dbReference>
<dbReference type="InterPro" id="IPR006222">
    <property type="entry name" value="GCVT_N"/>
</dbReference>
<evidence type="ECO:0000313" key="3">
    <source>
        <dbReference type="EMBL" id="TWU49152.1"/>
    </source>
</evidence>
<protein>
    <submittedName>
        <fullName evidence="3">Glycine cleavage system aminomethyltransferase T</fullName>
    </submittedName>
</protein>
<dbReference type="AlphaFoldDB" id="A0A5C6EJE8"/>
<dbReference type="Pfam" id="PF01571">
    <property type="entry name" value="GCV_T"/>
    <property type="match status" value="1"/>
</dbReference>
<evidence type="ECO:0000313" key="4">
    <source>
        <dbReference type="Proteomes" id="UP000317977"/>
    </source>
</evidence>
<dbReference type="InterPro" id="IPR017703">
    <property type="entry name" value="YgfZ/GCV_T_CS"/>
</dbReference>
<dbReference type="EMBL" id="SJPX01000004">
    <property type="protein sequence ID" value="TWU49152.1"/>
    <property type="molecule type" value="Genomic_DNA"/>
</dbReference>
<dbReference type="Gene3D" id="3.30.1360.120">
    <property type="entry name" value="Probable tRNA modification gtpase trme, domain 1"/>
    <property type="match status" value="1"/>
</dbReference>
<feature type="domain" description="GCVT N-terminal" evidence="2">
    <location>
        <begin position="9"/>
        <end position="215"/>
    </location>
</feature>
<dbReference type="GO" id="GO:0016226">
    <property type="term" value="P:iron-sulfur cluster assembly"/>
    <property type="evidence" value="ECO:0007669"/>
    <property type="project" value="TreeGrafter"/>
</dbReference>
<dbReference type="GO" id="GO:0032259">
    <property type="term" value="P:methylation"/>
    <property type="evidence" value="ECO:0007669"/>
    <property type="project" value="UniProtKB-KW"/>
</dbReference>
<keyword evidence="3" id="KW-0489">Methyltransferase</keyword>
<name>A0A5C6EJE8_9BACT</name>
<evidence type="ECO:0000256" key="1">
    <source>
        <dbReference type="ARBA" id="ARBA00022946"/>
    </source>
</evidence>
<sequence length="334" mass="36022">MFGMMKTSSIYRISPLSIVDTTGADSAAIVHNITTNEVKKLVVGEGRETFVTDVRGKTIGHGFLYRLEDRFRLIGAGGQSDRIVAHIDRYTIREDAVPTIRDADFVALVLRPGVADELGIKLDSCDTNAITTDAAVIGDVTIGNIRVQRYRTRWLGEGTDVILVAPDDIDQLEQWLASKAIDIGDEAALHAARTAAGFPWYGIDLTDANLPQEADRDDLAISFTKGCYLGQETVARLDALGQVQKKLVRWSICGATPEKDATLVANEKTVGRLTSIAVLTTNRDSGSNSAPPMDAIAIGFARRSHFDAAATAKGTTAEGKDFNATVLDANVLRE</sequence>
<evidence type="ECO:0000259" key="2">
    <source>
        <dbReference type="Pfam" id="PF01571"/>
    </source>
</evidence>
<keyword evidence="3" id="KW-0808">Transferase</keyword>
<reference evidence="3 4" key="1">
    <citation type="submission" date="2019-02" db="EMBL/GenBank/DDBJ databases">
        <title>Deep-cultivation of Planctomycetes and their phenomic and genomic characterization uncovers novel biology.</title>
        <authorList>
            <person name="Wiegand S."/>
            <person name="Jogler M."/>
            <person name="Boedeker C."/>
            <person name="Pinto D."/>
            <person name="Vollmers J."/>
            <person name="Rivas-Marin E."/>
            <person name="Kohn T."/>
            <person name="Peeters S.H."/>
            <person name="Heuer A."/>
            <person name="Rast P."/>
            <person name="Oberbeckmann S."/>
            <person name="Bunk B."/>
            <person name="Jeske O."/>
            <person name="Meyerdierks A."/>
            <person name="Storesund J.E."/>
            <person name="Kallscheuer N."/>
            <person name="Luecker S."/>
            <person name="Lage O.M."/>
            <person name="Pohl T."/>
            <person name="Merkel B.J."/>
            <person name="Hornburger P."/>
            <person name="Mueller R.-W."/>
            <person name="Bruemmer F."/>
            <person name="Labrenz M."/>
            <person name="Spormann A.M."/>
            <person name="Op Den Camp H."/>
            <person name="Overmann J."/>
            <person name="Amann R."/>
            <person name="Jetten M.S.M."/>
            <person name="Mascher T."/>
            <person name="Medema M.H."/>
            <person name="Devos D.P."/>
            <person name="Kaster A.-K."/>
            <person name="Ovreas L."/>
            <person name="Rohde M."/>
            <person name="Galperin M.Y."/>
            <person name="Jogler C."/>
        </authorList>
    </citation>
    <scope>NUCLEOTIDE SEQUENCE [LARGE SCALE GENOMIC DNA]</scope>
    <source>
        <strain evidence="3 4">Poly59</strain>
    </source>
</reference>
<dbReference type="PANTHER" id="PTHR22602:SF0">
    <property type="entry name" value="TRANSFERASE CAF17, MITOCHONDRIAL-RELATED"/>
    <property type="match status" value="1"/>
</dbReference>
<dbReference type="SUPFAM" id="SSF103025">
    <property type="entry name" value="Folate-binding domain"/>
    <property type="match status" value="1"/>
</dbReference>
<gene>
    <name evidence="3" type="ORF">Poly59_37660</name>
</gene>
<keyword evidence="4" id="KW-1185">Reference proteome</keyword>
<comment type="caution">
    <text evidence="3">The sequence shown here is derived from an EMBL/GenBank/DDBJ whole genome shotgun (WGS) entry which is preliminary data.</text>
</comment>
<organism evidence="3 4">
    <name type="scientific">Rubripirellula reticaptiva</name>
    <dbReference type="NCBI Taxonomy" id="2528013"/>
    <lineage>
        <taxon>Bacteria</taxon>
        <taxon>Pseudomonadati</taxon>
        <taxon>Planctomycetota</taxon>
        <taxon>Planctomycetia</taxon>
        <taxon>Pirellulales</taxon>
        <taxon>Pirellulaceae</taxon>
        <taxon>Rubripirellula</taxon>
    </lineage>
</organism>
<accession>A0A5C6EJE8</accession>
<dbReference type="OrthoDB" id="9796287at2"/>
<dbReference type="InterPro" id="IPR027266">
    <property type="entry name" value="TrmE/GcvT-like"/>
</dbReference>
<dbReference type="NCBIfam" id="TIGR03317">
    <property type="entry name" value="ygfZ_signature"/>
    <property type="match status" value="1"/>
</dbReference>
<dbReference type="GO" id="GO:0008168">
    <property type="term" value="F:methyltransferase activity"/>
    <property type="evidence" value="ECO:0007669"/>
    <property type="project" value="UniProtKB-KW"/>
</dbReference>
<keyword evidence="1" id="KW-0809">Transit peptide</keyword>